<proteinExistence type="predicted"/>
<dbReference type="Proteomes" id="UP000028838">
    <property type="component" value="Unassembled WGS sequence"/>
</dbReference>
<feature type="region of interest" description="Disordered" evidence="1">
    <location>
        <begin position="42"/>
        <end position="99"/>
    </location>
</feature>
<accession>A0A086LDB0</accession>
<dbReference type="VEuPathDB" id="ToxoDB:TGFOU_267990"/>
<comment type="caution">
    <text evidence="2">The sequence shown here is derived from an EMBL/GenBank/DDBJ whole genome shotgun (WGS) entry which is preliminary data.</text>
</comment>
<organism evidence="2 3">
    <name type="scientific">Toxoplasma gondii FOU</name>
    <dbReference type="NCBI Taxonomy" id="943167"/>
    <lineage>
        <taxon>Eukaryota</taxon>
        <taxon>Sar</taxon>
        <taxon>Alveolata</taxon>
        <taxon>Apicomplexa</taxon>
        <taxon>Conoidasida</taxon>
        <taxon>Coccidia</taxon>
        <taxon>Eucoccidiorida</taxon>
        <taxon>Eimeriorina</taxon>
        <taxon>Sarcocystidae</taxon>
        <taxon>Toxoplasma</taxon>
    </lineage>
</organism>
<dbReference type="AlphaFoldDB" id="A0A086LDB0"/>
<dbReference type="EMBL" id="AEYH02000514">
    <property type="protein sequence ID" value="KFG54628.1"/>
    <property type="molecule type" value="Genomic_DNA"/>
</dbReference>
<feature type="compositionally biased region" description="Polar residues" evidence="1">
    <location>
        <begin position="59"/>
        <end position="78"/>
    </location>
</feature>
<protein>
    <submittedName>
        <fullName evidence="2">Uncharacterized protein</fullName>
    </submittedName>
</protein>
<reference evidence="2 3" key="1">
    <citation type="submission" date="2014-07" db="EMBL/GenBank/DDBJ databases">
        <authorList>
            <person name="Sibley D."/>
            <person name="Venepally P."/>
            <person name="Karamycheva S."/>
            <person name="Hadjithomas M."/>
            <person name="Khan A."/>
            <person name="Brunk B."/>
            <person name="Roos D."/>
            <person name="Caler E."/>
            <person name="Lorenzi H."/>
        </authorList>
    </citation>
    <scope>NUCLEOTIDE SEQUENCE [LARGE SCALE GENOMIC DNA]</scope>
    <source>
        <strain evidence="2 3">FOU</strain>
    </source>
</reference>
<evidence type="ECO:0000256" key="1">
    <source>
        <dbReference type="SAM" id="MobiDB-lite"/>
    </source>
</evidence>
<gene>
    <name evidence="2" type="ORF">TGFOU_267990</name>
</gene>
<evidence type="ECO:0000313" key="3">
    <source>
        <dbReference type="Proteomes" id="UP000028838"/>
    </source>
</evidence>
<name>A0A086LDB0_TOXGO</name>
<sequence length="125" mass="13562">MFHREAWLGEHCGAADRCIVFFGEESAVWPLRYRGVGDWNPLRADEPELDSEPAEHANEANSSVRSFVQTPTDNQSNGRAGVPCDNGFPAGPGAAEPTGRVFRCEGRRTRGECTAVDGGELKVTV</sequence>
<evidence type="ECO:0000313" key="2">
    <source>
        <dbReference type="EMBL" id="KFG54628.1"/>
    </source>
</evidence>